<comment type="caution">
    <text evidence="9">The sequence shown here is derived from an EMBL/GenBank/DDBJ whole genome shotgun (WGS) entry which is preliminary data.</text>
</comment>
<dbReference type="EC" id="2.5.1.18" evidence="2"/>
<dbReference type="SFLD" id="SFLDS00019">
    <property type="entry name" value="Glutathione_Transferase_(cytos"/>
    <property type="match status" value="1"/>
</dbReference>
<keyword evidence="3 9" id="KW-0808">Transferase</keyword>
<gene>
    <name evidence="9" type="ORF">AB675_3917</name>
</gene>
<dbReference type="SUPFAM" id="SSF47616">
    <property type="entry name" value="GST C-terminal domain-like"/>
    <property type="match status" value="1"/>
</dbReference>
<dbReference type="Proteomes" id="UP000038010">
    <property type="component" value="Unassembled WGS sequence"/>
</dbReference>
<dbReference type="PANTHER" id="PTHR44051">
    <property type="entry name" value="GLUTATHIONE S-TRANSFERASE-RELATED"/>
    <property type="match status" value="1"/>
</dbReference>
<dbReference type="InterPro" id="IPR004045">
    <property type="entry name" value="Glutathione_S-Trfase_N"/>
</dbReference>
<dbReference type="Gene3D" id="1.20.1050.130">
    <property type="match status" value="1"/>
</dbReference>
<protein>
    <recommendedName>
        <fullName evidence="2">glutathione transferase</fullName>
        <ecNumber evidence="2">2.5.1.18</ecNumber>
    </recommendedName>
</protein>
<dbReference type="GO" id="GO:0005634">
    <property type="term" value="C:nucleus"/>
    <property type="evidence" value="ECO:0007669"/>
    <property type="project" value="UniProtKB-ARBA"/>
</dbReference>
<evidence type="ECO:0000259" key="8">
    <source>
        <dbReference type="PROSITE" id="PS50405"/>
    </source>
</evidence>
<dbReference type="GO" id="GO:0004364">
    <property type="term" value="F:glutathione transferase activity"/>
    <property type="evidence" value="ECO:0007669"/>
    <property type="project" value="UniProtKB-EC"/>
</dbReference>
<evidence type="ECO:0000256" key="4">
    <source>
        <dbReference type="ARBA" id="ARBA00047960"/>
    </source>
</evidence>
<dbReference type="FunFam" id="1.20.1050.130:FF:000016">
    <property type="entry name" value="Glutathione S-transferase 1"/>
    <property type="match status" value="1"/>
</dbReference>
<evidence type="ECO:0000259" key="7">
    <source>
        <dbReference type="PROSITE" id="PS50404"/>
    </source>
</evidence>
<comment type="similarity">
    <text evidence="1 6">Belongs to the GST superfamily.</text>
</comment>
<dbReference type="GO" id="GO:0005737">
    <property type="term" value="C:cytoplasm"/>
    <property type="evidence" value="ECO:0007669"/>
    <property type="project" value="UniProtKB-ARBA"/>
</dbReference>
<dbReference type="InterPro" id="IPR036249">
    <property type="entry name" value="Thioredoxin-like_sf"/>
</dbReference>
<dbReference type="RefSeq" id="XP_017997563.1">
    <property type="nucleotide sequence ID" value="XM_018144012.1"/>
</dbReference>
<name>A0A0N1HL28_9EURO</name>
<evidence type="ECO:0000313" key="10">
    <source>
        <dbReference type="Proteomes" id="UP000038010"/>
    </source>
</evidence>
<proteinExistence type="inferred from homology"/>
<comment type="catalytic activity">
    <reaction evidence="4">
        <text>RX + glutathione = an S-substituted glutathione + a halide anion + H(+)</text>
        <dbReference type="Rhea" id="RHEA:16437"/>
        <dbReference type="ChEBI" id="CHEBI:15378"/>
        <dbReference type="ChEBI" id="CHEBI:16042"/>
        <dbReference type="ChEBI" id="CHEBI:17792"/>
        <dbReference type="ChEBI" id="CHEBI:57925"/>
        <dbReference type="ChEBI" id="CHEBI:90779"/>
        <dbReference type="EC" id="2.5.1.18"/>
    </reaction>
</comment>
<dbReference type="STRING" id="1664694.A0A0N1HL28"/>
<dbReference type="SFLD" id="SFLDG01151">
    <property type="entry name" value="Main.2:_Nu-like"/>
    <property type="match status" value="1"/>
</dbReference>
<evidence type="ECO:0000256" key="6">
    <source>
        <dbReference type="RuleBase" id="RU003494"/>
    </source>
</evidence>
<feature type="domain" description="GST C-terminal" evidence="8">
    <location>
        <begin position="92"/>
        <end position="223"/>
    </location>
</feature>
<dbReference type="AlphaFoldDB" id="A0A0N1HL28"/>
<dbReference type="Pfam" id="PF00043">
    <property type="entry name" value="GST_C"/>
    <property type="match status" value="1"/>
</dbReference>
<organism evidence="9 10">
    <name type="scientific">Cyphellophora attinorum</name>
    <dbReference type="NCBI Taxonomy" id="1664694"/>
    <lineage>
        <taxon>Eukaryota</taxon>
        <taxon>Fungi</taxon>
        <taxon>Dikarya</taxon>
        <taxon>Ascomycota</taxon>
        <taxon>Pezizomycotina</taxon>
        <taxon>Eurotiomycetes</taxon>
        <taxon>Chaetothyriomycetidae</taxon>
        <taxon>Chaetothyriales</taxon>
        <taxon>Cyphellophoraceae</taxon>
        <taxon>Cyphellophora</taxon>
    </lineage>
</organism>
<dbReference type="CDD" id="cd03048">
    <property type="entry name" value="GST_N_Ure2p_like"/>
    <property type="match status" value="1"/>
</dbReference>
<dbReference type="EMBL" id="LFJN01000023">
    <property type="protein sequence ID" value="KPI37600.1"/>
    <property type="molecule type" value="Genomic_DNA"/>
</dbReference>
<dbReference type="GeneID" id="28735892"/>
<evidence type="ECO:0000256" key="2">
    <source>
        <dbReference type="ARBA" id="ARBA00012452"/>
    </source>
</evidence>
<dbReference type="InterPro" id="IPR004046">
    <property type="entry name" value="GST_C"/>
</dbReference>
<evidence type="ECO:0000256" key="5">
    <source>
        <dbReference type="ARBA" id="ARBA00060024"/>
    </source>
</evidence>
<evidence type="ECO:0000256" key="3">
    <source>
        <dbReference type="ARBA" id="ARBA00022679"/>
    </source>
</evidence>
<evidence type="ECO:0000256" key="1">
    <source>
        <dbReference type="ARBA" id="ARBA00007409"/>
    </source>
</evidence>
<dbReference type="Pfam" id="PF02798">
    <property type="entry name" value="GST_N"/>
    <property type="match status" value="1"/>
</dbReference>
<evidence type="ECO:0000313" key="9">
    <source>
        <dbReference type="EMBL" id="KPI37600.1"/>
    </source>
</evidence>
<dbReference type="PROSITE" id="PS50404">
    <property type="entry name" value="GST_NTER"/>
    <property type="match status" value="1"/>
</dbReference>
<dbReference type="OrthoDB" id="422574at2759"/>
<dbReference type="SFLD" id="SFLDG00358">
    <property type="entry name" value="Main_(cytGST)"/>
    <property type="match status" value="1"/>
</dbReference>
<keyword evidence="10" id="KW-1185">Reference proteome</keyword>
<comment type="function">
    <text evidence="5">Involved in the oxidative stress response and detoxification.</text>
</comment>
<dbReference type="PROSITE" id="PS50405">
    <property type="entry name" value="GST_CTER"/>
    <property type="match status" value="1"/>
</dbReference>
<reference evidence="9 10" key="1">
    <citation type="submission" date="2015-06" db="EMBL/GenBank/DDBJ databases">
        <title>Draft genome of the ant-associated black yeast Phialophora attae CBS 131958.</title>
        <authorList>
            <person name="Moreno L.F."/>
            <person name="Stielow B.J."/>
            <person name="de Hoog S."/>
            <person name="Vicente V.A."/>
            <person name="Weiss V.A."/>
            <person name="de Vries M."/>
            <person name="Cruz L.M."/>
            <person name="Souza E.M."/>
        </authorList>
    </citation>
    <scope>NUCLEOTIDE SEQUENCE [LARGE SCALE GENOMIC DNA]</scope>
    <source>
        <strain evidence="9 10">CBS 131958</strain>
    </source>
</reference>
<dbReference type="PANTHER" id="PTHR44051:SF3">
    <property type="entry name" value="TRANSCRIPTIONAL REGULATOR URE2"/>
    <property type="match status" value="1"/>
</dbReference>
<sequence length="223" mass="25533">MSSLKPLTLWSHAGGPNPWKVAIILNELDVPYENKVLHDNKNKEKPYTDLNPNGRLPTIEDSNTGAKIWESLAIIQYLVDTYDKDNKLSYASGPEKYEQLQWLAFQASGQGPYFGQATWFQVFHPEKLPSAIERYQNEIARVNWVLDTYLQDHEYLVGDKVTVADLAFVTWANIGAHMDGGKTKEKNLTKYDAWMAKLNERPSVKKAYADQAEAKEGKWKWKP</sequence>
<dbReference type="VEuPathDB" id="FungiDB:AB675_3917"/>
<accession>A0A0N1HL28</accession>
<feature type="domain" description="GST N-terminal" evidence="7">
    <location>
        <begin position="5"/>
        <end position="86"/>
    </location>
</feature>
<dbReference type="InterPro" id="IPR010987">
    <property type="entry name" value="Glutathione-S-Trfase_C-like"/>
</dbReference>
<dbReference type="InterPro" id="IPR040079">
    <property type="entry name" value="Glutathione_S-Trfase"/>
</dbReference>
<dbReference type="SUPFAM" id="SSF52833">
    <property type="entry name" value="Thioredoxin-like"/>
    <property type="match status" value="1"/>
</dbReference>
<dbReference type="InterPro" id="IPR036282">
    <property type="entry name" value="Glutathione-S-Trfase_C_sf"/>
</dbReference>